<feature type="compositionally biased region" description="Low complexity" evidence="7">
    <location>
        <begin position="14"/>
        <end position="42"/>
    </location>
</feature>
<feature type="coiled-coil region" evidence="6">
    <location>
        <begin position="156"/>
        <end position="232"/>
    </location>
</feature>
<dbReference type="InterPro" id="IPR018039">
    <property type="entry name" value="IF_conserved"/>
</dbReference>
<comment type="subcellular location">
    <subcellularLocation>
        <location evidence="4">Nucleus lamina</location>
    </subcellularLocation>
</comment>
<proteinExistence type="inferred from homology"/>
<feature type="region of interest" description="Disordered" evidence="7">
    <location>
        <begin position="1"/>
        <end position="45"/>
    </location>
</feature>
<dbReference type="SUPFAM" id="SSF64593">
    <property type="entry name" value="Intermediate filament protein, coiled coil region"/>
    <property type="match status" value="2"/>
</dbReference>
<name>A0A3B3ZKD4_9GOBI</name>
<protein>
    <submittedName>
        <fullName evidence="10">Uncharacterized protein</fullName>
    </submittedName>
</protein>
<dbReference type="GO" id="GO:0006998">
    <property type="term" value="P:nuclear envelope organization"/>
    <property type="evidence" value="ECO:0007669"/>
    <property type="project" value="TreeGrafter"/>
</dbReference>
<dbReference type="Pfam" id="PF00038">
    <property type="entry name" value="Filament"/>
    <property type="match status" value="1"/>
</dbReference>
<evidence type="ECO:0000256" key="5">
    <source>
        <dbReference type="RuleBase" id="RU000685"/>
    </source>
</evidence>
<comment type="similarity">
    <text evidence="5">Belongs to the intermediate filament family.</text>
</comment>
<accession>A0A3B3ZKD4</accession>
<dbReference type="AlphaFoldDB" id="A0A3B3ZKD4"/>
<feature type="domain" description="IF rod" evidence="9">
    <location>
        <begin position="46"/>
        <end position="402"/>
    </location>
</feature>
<dbReference type="GO" id="GO:0090435">
    <property type="term" value="P:protein localization to nuclear envelope"/>
    <property type="evidence" value="ECO:0007669"/>
    <property type="project" value="TreeGrafter"/>
</dbReference>
<dbReference type="GO" id="GO:0007097">
    <property type="term" value="P:nuclear migration"/>
    <property type="evidence" value="ECO:0007669"/>
    <property type="project" value="TreeGrafter"/>
</dbReference>
<dbReference type="PROSITE" id="PS51842">
    <property type="entry name" value="IF_ROD_2"/>
    <property type="match status" value="1"/>
</dbReference>
<dbReference type="PROSITE" id="PS00226">
    <property type="entry name" value="IF_ROD_1"/>
    <property type="match status" value="1"/>
</dbReference>
<feature type="domain" description="LTD" evidence="8">
    <location>
        <begin position="441"/>
        <end position="571"/>
    </location>
</feature>
<dbReference type="PANTHER" id="PTHR45721">
    <property type="entry name" value="LAMIN DM0-RELATED"/>
    <property type="match status" value="1"/>
</dbReference>
<organism evidence="10 11">
    <name type="scientific">Periophthalmus magnuspinnatus</name>
    <dbReference type="NCBI Taxonomy" id="409849"/>
    <lineage>
        <taxon>Eukaryota</taxon>
        <taxon>Metazoa</taxon>
        <taxon>Chordata</taxon>
        <taxon>Craniata</taxon>
        <taxon>Vertebrata</taxon>
        <taxon>Euteleostomi</taxon>
        <taxon>Actinopterygii</taxon>
        <taxon>Neopterygii</taxon>
        <taxon>Teleostei</taxon>
        <taxon>Neoteleostei</taxon>
        <taxon>Acanthomorphata</taxon>
        <taxon>Gobiaria</taxon>
        <taxon>Gobiiformes</taxon>
        <taxon>Gobioidei</taxon>
        <taxon>Gobiidae</taxon>
        <taxon>Oxudercinae</taxon>
        <taxon>Periophthalmus</taxon>
    </lineage>
</organism>
<dbReference type="GO" id="GO:0005882">
    <property type="term" value="C:intermediate filament"/>
    <property type="evidence" value="ECO:0007669"/>
    <property type="project" value="UniProtKB-KW"/>
</dbReference>
<dbReference type="Gene3D" id="1.20.5.1160">
    <property type="entry name" value="Vasodilator-stimulated phosphoprotein"/>
    <property type="match status" value="2"/>
</dbReference>
<dbReference type="PANTHER" id="PTHR45721:SF16">
    <property type="entry name" value="LAMIN-L(III)"/>
    <property type="match status" value="1"/>
</dbReference>
<evidence type="ECO:0000256" key="2">
    <source>
        <dbReference type="ARBA" id="ARBA00023054"/>
    </source>
</evidence>
<keyword evidence="11" id="KW-1185">Reference proteome</keyword>
<dbReference type="InterPro" id="IPR036415">
    <property type="entry name" value="Lamin_tail_dom_sf"/>
</dbReference>
<keyword evidence="3" id="KW-0636">Prenylation</keyword>
<dbReference type="Proteomes" id="UP000261520">
    <property type="component" value="Unplaced"/>
</dbReference>
<dbReference type="GO" id="GO:0031507">
    <property type="term" value="P:heterochromatin formation"/>
    <property type="evidence" value="ECO:0007669"/>
    <property type="project" value="TreeGrafter"/>
</dbReference>
<reference evidence="10" key="1">
    <citation type="submission" date="2025-08" db="UniProtKB">
        <authorList>
            <consortium name="Ensembl"/>
        </authorList>
    </citation>
    <scope>IDENTIFICATION</scope>
</reference>
<feature type="coiled-coil region" evidence="6">
    <location>
        <begin position="50"/>
        <end position="84"/>
    </location>
</feature>
<evidence type="ECO:0000259" key="8">
    <source>
        <dbReference type="PROSITE" id="PS51841"/>
    </source>
</evidence>
<dbReference type="STRING" id="409849.ENSPMGP00000005078"/>
<keyword evidence="1 5" id="KW-0403">Intermediate filament</keyword>
<dbReference type="InterPro" id="IPR039008">
    <property type="entry name" value="IF_rod_dom"/>
</dbReference>
<keyword evidence="2 6" id="KW-0175">Coiled coil</keyword>
<dbReference type="Ensembl" id="ENSPMGT00000005385.1">
    <property type="protein sequence ID" value="ENSPMGP00000005078.1"/>
    <property type="gene ID" value="ENSPMGG00000004005.1"/>
</dbReference>
<evidence type="ECO:0000256" key="4">
    <source>
        <dbReference type="ARBA" id="ARBA00024186"/>
    </source>
</evidence>
<dbReference type="InterPro" id="IPR001322">
    <property type="entry name" value="Lamin_tail_dom"/>
</dbReference>
<feature type="compositionally biased region" description="Polar residues" evidence="7">
    <location>
        <begin position="402"/>
        <end position="416"/>
    </location>
</feature>
<evidence type="ECO:0000256" key="1">
    <source>
        <dbReference type="ARBA" id="ARBA00022754"/>
    </source>
</evidence>
<dbReference type="Gene3D" id="1.20.5.170">
    <property type="match status" value="1"/>
</dbReference>
<dbReference type="GO" id="GO:0005652">
    <property type="term" value="C:nuclear lamina"/>
    <property type="evidence" value="ECO:0007669"/>
    <property type="project" value="UniProtKB-SubCell"/>
</dbReference>
<dbReference type="GO" id="GO:0051664">
    <property type="term" value="P:nuclear pore localization"/>
    <property type="evidence" value="ECO:0007669"/>
    <property type="project" value="TreeGrafter"/>
</dbReference>
<dbReference type="SUPFAM" id="SSF74853">
    <property type="entry name" value="Lamin A/C globular tail domain"/>
    <property type="match status" value="1"/>
</dbReference>
<feature type="region of interest" description="Disordered" evidence="7">
    <location>
        <begin position="400"/>
        <end position="452"/>
    </location>
</feature>
<dbReference type="PROSITE" id="PS51841">
    <property type="entry name" value="LTD"/>
    <property type="match status" value="1"/>
</dbReference>
<dbReference type="GO" id="GO:0005200">
    <property type="term" value="F:structural constituent of cytoskeleton"/>
    <property type="evidence" value="ECO:0007669"/>
    <property type="project" value="TreeGrafter"/>
</dbReference>
<evidence type="ECO:0000313" key="11">
    <source>
        <dbReference type="Proteomes" id="UP000261520"/>
    </source>
</evidence>
<feature type="compositionally biased region" description="Low complexity" evidence="7">
    <location>
        <begin position="437"/>
        <end position="452"/>
    </location>
</feature>
<evidence type="ECO:0000256" key="7">
    <source>
        <dbReference type="SAM" id="MobiDB-lite"/>
    </source>
</evidence>
<keyword evidence="3" id="KW-0449">Lipoprotein</keyword>
<evidence type="ECO:0000313" key="10">
    <source>
        <dbReference type="Ensembl" id="ENSPMGP00000005078.1"/>
    </source>
</evidence>
<reference evidence="10" key="2">
    <citation type="submission" date="2025-09" db="UniProtKB">
        <authorList>
            <consortium name="Ensembl"/>
        </authorList>
    </citation>
    <scope>IDENTIFICATION</scope>
</reference>
<evidence type="ECO:0000256" key="6">
    <source>
        <dbReference type="SAM" id="Coils"/>
    </source>
</evidence>
<sequence length="571" mass="64892">MASATSTPLAPGTRSGRSARSSGRVPTPSSSTSSSTSPTRLSRLQEKDALRSLNDRLANYIQRVQELESERAALLVRLEQNEESKSREMSHVRRMYEEELADVRSSLDGVATERARLQIECGGLTEENKKLHSRQQKSEADLTSAVSQWRRAEAALTSRDAEVSKLRSDKQRLEEQTSDLQDQLRNVEGELANTKNLLSDEMVQRIDAQNQLQTAKEQLAFEKNLSEQETQEIRSRSESRLLEVETARRTEFESKLADAMTQLRHDHEAQLLQYREELDKTFTSKLQNAQQTVKDKTNSISATKDELENAKLRLETLSSQLQSYHNEKMSLESRVQELERTLDRERQVWQERLSAKEQEMLGLRSQMFSQLEDYEKLLDTKLALDMEINAYRKMLEVEEQRLQLSPSPSQRTAVSRTQEERQCLRGRKRKHEGPTGSSPASKMSSCSSESGSVSVSEVDAKGRFIRLKNNSSIEQCLGGWVVRRLYPDSGEISFDIPSPCVLTGGQTLTIWAAGSEEEAESRDLVLESHATWGPATDVRIILLNPNYEFMCFSRSLFLWQDHCKDASCAVM</sequence>
<evidence type="ECO:0000259" key="9">
    <source>
        <dbReference type="PROSITE" id="PS51842"/>
    </source>
</evidence>
<feature type="coiled-coil region" evidence="6">
    <location>
        <begin position="257"/>
        <end position="348"/>
    </location>
</feature>
<evidence type="ECO:0000256" key="3">
    <source>
        <dbReference type="ARBA" id="ARBA00023289"/>
    </source>
</evidence>
<dbReference type="SMART" id="SM01391">
    <property type="entry name" value="Filament"/>
    <property type="match status" value="1"/>
</dbReference>
<dbReference type="Gene3D" id="2.60.40.1260">
    <property type="entry name" value="Lamin Tail domain"/>
    <property type="match status" value="1"/>
</dbReference>
<dbReference type="Pfam" id="PF00932">
    <property type="entry name" value="LTD"/>
    <property type="match status" value="1"/>
</dbReference>